<name>A0A453LL13_AEGTS</name>
<evidence type="ECO:0000313" key="1">
    <source>
        <dbReference type="EnsemblPlants" id="AET5Gv20826800.4"/>
    </source>
</evidence>
<dbReference type="Gramene" id="AET5Gv20826800.4">
    <property type="protein sequence ID" value="AET5Gv20826800.4"/>
    <property type="gene ID" value="AET5Gv20826800"/>
</dbReference>
<dbReference type="Proteomes" id="UP000015105">
    <property type="component" value="Chromosome 5D"/>
</dbReference>
<dbReference type="PANTHER" id="PTHR33428">
    <property type="entry name" value="CHLOROPHYLLASE-2, CHLOROPLASTIC"/>
    <property type="match status" value="1"/>
</dbReference>
<dbReference type="Gene3D" id="3.40.50.1820">
    <property type="entry name" value="alpha/beta hydrolase"/>
    <property type="match status" value="1"/>
</dbReference>
<dbReference type="GO" id="GO:0047746">
    <property type="term" value="F:chlorophyllase activity"/>
    <property type="evidence" value="ECO:0007669"/>
    <property type="project" value="TreeGrafter"/>
</dbReference>
<reference evidence="1" key="3">
    <citation type="journal article" date="2017" name="Nature">
        <title>Genome sequence of the progenitor of the wheat D genome Aegilops tauschii.</title>
        <authorList>
            <person name="Luo M.C."/>
            <person name="Gu Y.Q."/>
            <person name="Puiu D."/>
            <person name="Wang H."/>
            <person name="Twardziok S.O."/>
            <person name="Deal K.R."/>
            <person name="Huo N."/>
            <person name="Zhu T."/>
            <person name="Wang L."/>
            <person name="Wang Y."/>
            <person name="McGuire P.E."/>
            <person name="Liu S."/>
            <person name="Long H."/>
            <person name="Ramasamy R.K."/>
            <person name="Rodriguez J.C."/>
            <person name="Van S.L."/>
            <person name="Yuan L."/>
            <person name="Wang Z."/>
            <person name="Xia Z."/>
            <person name="Xiao L."/>
            <person name="Anderson O.D."/>
            <person name="Ouyang S."/>
            <person name="Liang Y."/>
            <person name="Zimin A.V."/>
            <person name="Pertea G."/>
            <person name="Qi P."/>
            <person name="Bennetzen J.L."/>
            <person name="Dai X."/>
            <person name="Dawson M.W."/>
            <person name="Muller H.G."/>
            <person name="Kugler K."/>
            <person name="Rivarola-Duarte L."/>
            <person name="Spannagl M."/>
            <person name="Mayer K.F.X."/>
            <person name="Lu F.H."/>
            <person name="Bevan M.W."/>
            <person name="Leroy P."/>
            <person name="Li P."/>
            <person name="You F.M."/>
            <person name="Sun Q."/>
            <person name="Liu Z."/>
            <person name="Lyons E."/>
            <person name="Wicker T."/>
            <person name="Salzberg S.L."/>
            <person name="Devos K.M."/>
            <person name="Dvorak J."/>
        </authorList>
    </citation>
    <scope>NUCLEOTIDE SEQUENCE [LARGE SCALE GENOMIC DNA]</scope>
    <source>
        <strain evidence="1">cv. AL8/78</strain>
    </source>
</reference>
<reference evidence="2" key="1">
    <citation type="journal article" date="2014" name="Science">
        <title>Ancient hybridizations among the ancestral genomes of bread wheat.</title>
        <authorList>
            <consortium name="International Wheat Genome Sequencing Consortium,"/>
            <person name="Marcussen T."/>
            <person name="Sandve S.R."/>
            <person name="Heier L."/>
            <person name="Spannagl M."/>
            <person name="Pfeifer M."/>
            <person name="Jakobsen K.S."/>
            <person name="Wulff B.B."/>
            <person name="Steuernagel B."/>
            <person name="Mayer K.F."/>
            <person name="Olsen O.A."/>
        </authorList>
    </citation>
    <scope>NUCLEOTIDE SEQUENCE [LARGE SCALE GENOMIC DNA]</scope>
    <source>
        <strain evidence="2">cv. AL8/78</strain>
    </source>
</reference>
<dbReference type="AlphaFoldDB" id="A0A453LL13"/>
<organism evidence="1 2">
    <name type="scientific">Aegilops tauschii subsp. strangulata</name>
    <name type="common">Goatgrass</name>
    <dbReference type="NCBI Taxonomy" id="200361"/>
    <lineage>
        <taxon>Eukaryota</taxon>
        <taxon>Viridiplantae</taxon>
        <taxon>Streptophyta</taxon>
        <taxon>Embryophyta</taxon>
        <taxon>Tracheophyta</taxon>
        <taxon>Spermatophyta</taxon>
        <taxon>Magnoliopsida</taxon>
        <taxon>Liliopsida</taxon>
        <taxon>Poales</taxon>
        <taxon>Poaceae</taxon>
        <taxon>BOP clade</taxon>
        <taxon>Pooideae</taxon>
        <taxon>Triticodae</taxon>
        <taxon>Triticeae</taxon>
        <taxon>Triticinae</taxon>
        <taxon>Aegilops</taxon>
    </lineage>
</organism>
<keyword evidence="2" id="KW-1185">Reference proteome</keyword>
<dbReference type="STRING" id="200361.A0A453LL13"/>
<dbReference type="SUPFAM" id="SSF53474">
    <property type="entry name" value="alpha/beta-Hydrolases"/>
    <property type="match status" value="1"/>
</dbReference>
<dbReference type="EnsemblPlants" id="AET5Gv20826800.4">
    <property type="protein sequence ID" value="AET5Gv20826800.4"/>
    <property type="gene ID" value="AET5Gv20826800"/>
</dbReference>
<dbReference type="InterPro" id="IPR017395">
    <property type="entry name" value="Chlorophyllase-like"/>
</dbReference>
<dbReference type="Pfam" id="PF07224">
    <property type="entry name" value="Chlorophyllase"/>
    <property type="match status" value="1"/>
</dbReference>
<reference evidence="2" key="2">
    <citation type="journal article" date="2017" name="Nat. Plants">
        <title>The Aegilops tauschii genome reveals multiple impacts of transposons.</title>
        <authorList>
            <person name="Zhao G."/>
            <person name="Zou C."/>
            <person name="Li K."/>
            <person name="Wang K."/>
            <person name="Li T."/>
            <person name="Gao L."/>
            <person name="Zhang X."/>
            <person name="Wang H."/>
            <person name="Yang Z."/>
            <person name="Liu X."/>
            <person name="Jiang W."/>
            <person name="Mao L."/>
            <person name="Kong X."/>
            <person name="Jiao Y."/>
            <person name="Jia J."/>
        </authorList>
    </citation>
    <scope>NUCLEOTIDE SEQUENCE [LARGE SCALE GENOMIC DNA]</scope>
    <source>
        <strain evidence="2">cv. AL8/78</strain>
    </source>
</reference>
<reference evidence="1" key="5">
    <citation type="journal article" date="2021" name="G3 (Bethesda)">
        <title>Aegilops tauschii genome assembly Aet v5.0 features greater sequence contiguity and improved annotation.</title>
        <authorList>
            <person name="Wang L."/>
            <person name="Zhu T."/>
            <person name="Rodriguez J.C."/>
            <person name="Deal K.R."/>
            <person name="Dubcovsky J."/>
            <person name="McGuire P.E."/>
            <person name="Lux T."/>
            <person name="Spannagl M."/>
            <person name="Mayer K.F.X."/>
            <person name="Baldrich P."/>
            <person name="Meyers B.C."/>
            <person name="Huo N."/>
            <person name="Gu Y.Q."/>
            <person name="Zhou H."/>
            <person name="Devos K.M."/>
            <person name="Bennetzen J.L."/>
            <person name="Unver T."/>
            <person name="Budak H."/>
            <person name="Gulick P.J."/>
            <person name="Galiba G."/>
            <person name="Kalapos B."/>
            <person name="Nelson D.R."/>
            <person name="Li P."/>
            <person name="You F.M."/>
            <person name="Luo M.C."/>
            <person name="Dvorak J."/>
        </authorList>
    </citation>
    <scope>NUCLEOTIDE SEQUENCE [LARGE SCALE GENOMIC DNA]</scope>
    <source>
        <strain evidence="1">cv. AL8/78</strain>
    </source>
</reference>
<dbReference type="PANTHER" id="PTHR33428:SF9">
    <property type="entry name" value="CHLOROPHYLLASE-1"/>
    <property type="match status" value="1"/>
</dbReference>
<evidence type="ECO:0008006" key="3">
    <source>
        <dbReference type="Google" id="ProtNLM"/>
    </source>
</evidence>
<evidence type="ECO:0000313" key="2">
    <source>
        <dbReference type="Proteomes" id="UP000015105"/>
    </source>
</evidence>
<proteinExistence type="predicted"/>
<reference evidence="1" key="4">
    <citation type="submission" date="2019-03" db="UniProtKB">
        <authorList>
            <consortium name="EnsemblPlants"/>
        </authorList>
    </citation>
    <scope>IDENTIFICATION</scope>
</reference>
<dbReference type="GO" id="GO:0015996">
    <property type="term" value="P:chlorophyll catabolic process"/>
    <property type="evidence" value="ECO:0007669"/>
    <property type="project" value="TreeGrafter"/>
</dbReference>
<sequence>MAAMPTMVFEAGPMEVDVKHVDKSMIPNLAKPLMVVAPKEAGAYPVIVFLHGWNMLNSWYEQLLTHVASHGFIAVAPQLYWMVVSEPDADDIDATKRITNWLADHDKGLAYVLKDVFKLEHVEPDLTKLAIAGHSRGGQTAFAVALGLGDAKTKLELKFSALIGVDPVAGVSRAQQLEPKVLTFEPDCLDVGMPVLVMGTGLGPKHIGGFPCAPVGVNHAEFYRECAPPRYHLVVKDYGHLDMLDDNVPYIINNCMCMRNQHNTKDLARRTMGGAMVAFLRAKLRIDACELIAIYRNPELAPAVLDQVDEFLPCLVGQPDPSSVIFLTETVGCLA</sequence>
<dbReference type="InterPro" id="IPR029058">
    <property type="entry name" value="AB_hydrolase_fold"/>
</dbReference>
<protein>
    <recommendedName>
        <fullName evidence="3">Chlorophyllase</fullName>
    </recommendedName>
</protein>
<accession>A0A453LL13</accession>